<evidence type="ECO:0000256" key="3">
    <source>
        <dbReference type="ARBA" id="ARBA00022475"/>
    </source>
</evidence>
<dbReference type="EMBL" id="FO681348">
    <property type="protein sequence ID" value="CCV65414.1"/>
    <property type="molecule type" value="Genomic_DNA"/>
</dbReference>
<comment type="subcellular location">
    <subcellularLocation>
        <location evidence="1 7">Cell membrane</location>
        <topology evidence="1 7">Multi-pass membrane protein</topology>
    </subcellularLocation>
</comment>
<dbReference type="Gene3D" id="1.10.3720.10">
    <property type="entry name" value="MetI-like"/>
    <property type="match status" value="1"/>
</dbReference>
<dbReference type="InterPro" id="IPR000515">
    <property type="entry name" value="MetI-like"/>
</dbReference>
<dbReference type="GO" id="GO:0055085">
    <property type="term" value="P:transmembrane transport"/>
    <property type="evidence" value="ECO:0007669"/>
    <property type="project" value="InterPro"/>
</dbReference>
<feature type="transmembrane region" description="Helical" evidence="7">
    <location>
        <begin position="175"/>
        <end position="196"/>
    </location>
</feature>
<name>U4KSR8_9MOLU</name>
<proteinExistence type="inferred from homology"/>
<dbReference type="AlphaFoldDB" id="U4KSR8"/>
<dbReference type="STRING" id="61635.BN85303930"/>
<comment type="similarity">
    <text evidence="7">Belongs to the binding-protein-dependent transport system permease family.</text>
</comment>
<dbReference type="RefSeq" id="WP_030004275.1">
    <property type="nucleotide sequence ID" value="NC_022549.1"/>
</dbReference>
<dbReference type="CDD" id="cd06261">
    <property type="entry name" value="TM_PBP2"/>
    <property type="match status" value="1"/>
</dbReference>
<feature type="transmembrane region" description="Helical" evidence="7">
    <location>
        <begin position="217"/>
        <end position="246"/>
    </location>
</feature>
<dbReference type="PANTHER" id="PTHR43744:SF8">
    <property type="entry name" value="SN-GLYCEROL-3-PHOSPHATE TRANSPORT SYSTEM PERMEASE PROTEIN UGPE"/>
    <property type="match status" value="1"/>
</dbReference>
<evidence type="ECO:0000256" key="7">
    <source>
        <dbReference type="RuleBase" id="RU363032"/>
    </source>
</evidence>
<keyword evidence="6 7" id="KW-0472">Membrane</keyword>
<evidence type="ECO:0000313" key="9">
    <source>
        <dbReference type="EMBL" id="CCV65414.1"/>
    </source>
</evidence>
<feature type="transmembrane region" description="Helical" evidence="7">
    <location>
        <begin position="298"/>
        <end position="322"/>
    </location>
</feature>
<keyword evidence="5 7" id="KW-1133">Transmembrane helix</keyword>
<evidence type="ECO:0000256" key="1">
    <source>
        <dbReference type="ARBA" id="ARBA00004651"/>
    </source>
</evidence>
<dbReference type="OrthoDB" id="9771544at2"/>
<sequence length="337" mass="38375">MKTNELVSKAKERYEEQLQRVESFLKDPKKNAKRKRVFQAFSSSFFRYAFLIGLSFVILFPTIQQILQALRAPQDVNNPAVIWIPEIWSTLNIKLAIGVLDYKDAALNTAFLSVVSMLLQIFATSLAGYSFSRLKTKFSNILFILVILTIVIPPQALSLSQYLYFRNLNLIGTPWAIVLMNLLGMGIRSGIFIFIFRQFFAGLPKELEESAQIDGAGVFRTFFSVMLPNARGAMVTVGLFSFVWAWNDAYYVKIFEVSTEKFPILTMRLINAAENMKAQLFYEGMLDLVGQDVWENPLFLALISNVSALLMMLPLLIMYLFVQRLFVESIERTGIVG</sequence>
<keyword evidence="2 7" id="KW-0813">Transport</keyword>
<dbReference type="Proteomes" id="UP000032737">
    <property type="component" value="Chromosome"/>
</dbReference>
<dbReference type="GO" id="GO:0005886">
    <property type="term" value="C:plasma membrane"/>
    <property type="evidence" value="ECO:0007669"/>
    <property type="project" value="UniProtKB-SubCell"/>
</dbReference>
<organism evidence="9 10">
    <name type="scientific">Acholeplasma brassicae</name>
    <dbReference type="NCBI Taxonomy" id="61635"/>
    <lineage>
        <taxon>Bacteria</taxon>
        <taxon>Bacillati</taxon>
        <taxon>Mycoplasmatota</taxon>
        <taxon>Mollicutes</taxon>
        <taxon>Acholeplasmatales</taxon>
        <taxon>Acholeplasmataceae</taxon>
        <taxon>Acholeplasma</taxon>
    </lineage>
</organism>
<keyword evidence="10" id="KW-1185">Reference proteome</keyword>
<evidence type="ECO:0000256" key="5">
    <source>
        <dbReference type="ARBA" id="ARBA00022989"/>
    </source>
</evidence>
<gene>
    <name evidence="9" type="ORF">BN85303930</name>
</gene>
<dbReference type="PROSITE" id="PS50928">
    <property type="entry name" value="ABC_TM1"/>
    <property type="match status" value="1"/>
</dbReference>
<evidence type="ECO:0000256" key="6">
    <source>
        <dbReference type="ARBA" id="ARBA00023136"/>
    </source>
</evidence>
<feature type="domain" description="ABC transmembrane type-1" evidence="8">
    <location>
        <begin position="106"/>
        <end position="321"/>
    </location>
</feature>
<dbReference type="SUPFAM" id="SSF161098">
    <property type="entry name" value="MetI-like"/>
    <property type="match status" value="1"/>
</dbReference>
<evidence type="ECO:0000256" key="2">
    <source>
        <dbReference type="ARBA" id="ARBA00022448"/>
    </source>
</evidence>
<feature type="transmembrane region" description="Helical" evidence="7">
    <location>
        <begin position="110"/>
        <end position="129"/>
    </location>
</feature>
<dbReference type="Pfam" id="PF00528">
    <property type="entry name" value="BPD_transp_1"/>
    <property type="match status" value="1"/>
</dbReference>
<feature type="transmembrane region" description="Helical" evidence="7">
    <location>
        <begin position="45"/>
        <end position="67"/>
    </location>
</feature>
<evidence type="ECO:0000259" key="8">
    <source>
        <dbReference type="PROSITE" id="PS50928"/>
    </source>
</evidence>
<dbReference type="InterPro" id="IPR035906">
    <property type="entry name" value="MetI-like_sf"/>
</dbReference>
<reference evidence="9 10" key="1">
    <citation type="journal article" date="2013" name="J. Mol. Microbiol. Biotechnol.">
        <title>Analysis of the Complete Genomes of Acholeplasma brassicae , A. palmae and A. laidlawii and Their Comparison to the Obligate Parasites from ' Candidatus Phytoplasma'.</title>
        <authorList>
            <person name="Kube M."/>
            <person name="Siewert C."/>
            <person name="Migdoll A.M."/>
            <person name="Duduk B."/>
            <person name="Holz S."/>
            <person name="Rabus R."/>
            <person name="Seemuller E."/>
            <person name="Mitrovic J."/>
            <person name="Muller I."/>
            <person name="Buttner C."/>
            <person name="Reinhardt R."/>
        </authorList>
    </citation>
    <scope>NUCLEOTIDE SEQUENCE [LARGE SCALE GENOMIC DNA]</scope>
    <source>
        <strain evidence="10">0502</strain>
    </source>
</reference>
<evidence type="ECO:0000313" key="10">
    <source>
        <dbReference type="Proteomes" id="UP000032737"/>
    </source>
</evidence>
<protein>
    <submittedName>
        <fullName evidence="9">ABC transporter, permease component</fullName>
    </submittedName>
</protein>
<keyword evidence="4 7" id="KW-0812">Transmembrane</keyword>
<keyword evidence="3" id="KW-1003">Cell membrane</keyword>
<dbReference type="PANTHER" id="PTHR43744">
    <property type="entry name" value="ABC TRANSPORTER PERMEASE PROTEIN MG189-RELATED-RELATED"/>
    <property type="match status" value="1"/>
</dbReference>
<accession>U4KSR8</accession>
<dbReference type="HOGENOM" id="CLU_016047_1_1_14"/>
<feature type="transmembrane region" description="Helical" evidence="7">
    <location>
        <begin position="141"/>
        <end position="163"/>
    </location>
</feature>
<evidence type="ECO:0000256" key="4">
    <source>
        <dbReference type="ARBA" id="ARBA00022692"/>
    </source>
</evidence>
<dbReference type="KEGG" id="abra:BN85303930"/>